<evidence type="ECO:0000313" key="3">
    <source>
        <dbReference type="Proteomes" id="UP000288805"/>
    </source>
</evidence>
<gene>
    <name evidence="2" type="primary">3MAT_5</name>
    <name evidence="2" type="ORF">CK203_059402</name>
</gene>
<dbReference type="InterPro" id="IPR023213">
    <property type="entry name" value="CAT-like_dom_sf"/>
</dbReference>
<keyword evidence="2" id="KW-0808">Transferase</keyword>
<evidence type="ECO:0000313" key="2">
    <source>
        <dbReference type="EMBL" id="RVW70858.1"/>
    </source>
</evidence>
<feature type="compositionally biased region" description="Basic and acidic residues" evidence="1">
    <location>
        <begin position="30"/>
        <end position="40"/>
    </location>
</feature>
<accession>A0A438GF99</accession>
<protein>
    <submittedName>
        <fullName evidence="2">Malonyl-coenzyme A:anthocyanin 3-O-glucoside-6''-O-malonyltransferase</fullName>
    </submittedName>
</protein>
<dbReference type="PANTHER" id="PTHR33067">
    <property type="entry name" value="RNA-DIRECTED DNA POLYMERASE-RELATED"/>
    <property type="match status" value="1"/>
</dbReference>
<sequence length="495" mass="55214">MREVKAVITLRSGKEVDLPTPEPEQELETEAEKEKREENKGKKKWSSTKKEALEAKVNEKPERTINQEEVIKKHMPPPFPQALHGKRGINNASEILEVLRQVKVNILLLDMIKQVPTYAKFLTDLCIIKRGLNVSKKVFLTEQVRSTIQCKSPVKYKDPGCPTISVMIGETCVEKALLDLGASVNLLPYSIYKQLGLGELKPTSITLSLADRSVKIPRGMIEDVLVQVDKFYYPVDFVVLDTDPVAKGTNYIPIILGRPFLATSNVIINFINTTFYKQPVLATFVLGQEDLQRLKRWVAAKCPTLSHVSSFTVACAYVWACMAKARAKSGEDVGENEPGHLAFVGDCRAYFDPPIPANYFGNCLAPCSATLKSLELITEDGFIVAANTIGKAIQERLRNKEGILKGLEKWMSNYKSLNPKRIFGVVGSPKFSCYDIDFGLGRPCKGEIILIDVAKSISLNEGKNNKEDVEIGLSFPKIKMDVFTSIFVNGLKIYY</sequence>
<reference evidence="2 3" key="1">
    <citation type="journal article" date="2018" name="PLoS Genet.">
        <title>Population sequencing reveals clonal diversity and ancestral inbreeding in the grapevine cultivar Chardonnay.</title>
        <authorList>
            <person name="Roach M.J."/>
            <person name="Johnson D.L."/>
            <person name="Bohlmann J."/>
            <person name="van Vuuren H.J."/>
            <person name="Jones S.J."/>
            <person name="Pretorius I.S."/>
            <person name="Schmidt S.A."/>
            <person name="Borneman A.R."/>
        </authorList>
    </citation>
    <scope>NUCLEOTIDE SEQUENCE [LARGE SCALE GENOMIC DNA]</scope>
    <source>
        <strain evidence="3">cv. Chardonnay</strain>
        <tissue evidence="2">Leaf</tissue>
    </source>
</reference>
<comment type="caution">
    <text evidence="2">The sequence shown here is derived from an EMBL/GenBank/DDBJ whole genome shotgun (WGS) entry which is preliminary data.</text>
</comment>
<dbReference type="Proteomes" id="UP000288805">
    <property type="component" value="Unassembled WGS sequence"/>
</dbReference>
<dbReference type="EMBL" id="QGNW01000453">
    <property type="protein sequence ID" value="RVW70858.1"/>
    <property type="molecule type" value="Genomic_DNA"/>
</dbReference>
<feature type="region of interest" description="Disordered" evidence="1">
    <location>
        <begin position="1"/>
        <end position="60"/>
    </location>
</feature>
<dbReference type="SUPFAM" id="SSF50630">
    <property type="entry name" value="Acid proteases"/>
    <property type="match status" value="1"/>
</dbReference>
<dbReference type="CDD" id="cd00303">
    <property type="entry name" value="retropepsin_like"/>
    <property type="match status" value="1"/>
</dbReference>
<dbReference type="InterPro" id="IPR021109">
    <property type="entry name" value="Peptidase_aspartic_dom_sf"/>
</dbReference>
<dbReference type="Gene3D" id="3.30.559.10">
    <property type="entry name" value="Chloramphenicol acetyltransferase-like domain"/>
    <property type="match status" value="1"/>
</dbReference>
<dbReference type="GO" id="GO:0016740">
    <property type="term" value="F:transferase activity"/>
    <property type="evidence" value="ECO:0007669"/>
    <property type="project" value="UniProtKB-KW"/>
</dbReference>
<proteinExistence type="predicted"/>
<dbReference type="AlphaFoldDB" id="A0A438GF99"/>
<dbReference type="Pfam" id="PF02458">
    <property type="entry name" value="Transferase"/>
    <property type="match status" value="1"/>
</dbReference>
<dbReference type="PANTHER" id="PTHR33067:SF32">
    <property type="entry name" value="ASPARTIC PEPTIDASE DDI1-TYPE DOMAIN-CONTAINING PROTEIN"/>
    <property type="match status" value="1"/>
</dbReference>
<name>A0A438GF99_VITVI</name>
<feature type="compositionally biased region" description="Basic and acidic residues" evidence="1">
    <location>
        <begin position="48"/>
        <end position="60"/>
    </location>
</feature>
<dbReference type="Gene3D" id="2.40.70.10">
    <property type="entry name" value="Acid Proteases"/>
    <property type="match status" value="1"/>
</dbReference>
<evidence type="ECO:0000256" key="1">
    <source>
        <dbReference type="SAM" id="MobiDB-lite"/>
    </source>
</evidence>
<organism evidence="2 3">
    <name type="scientific">Vitis vinifera</name>
    <name type="common">Grape</name>
    <dbReference type="NCBI Taxonomy" id="29760"/>
    <lineage>
        <taxon>Eukaryota</taxon>
        <taxon>Viridiplantae</taxon>
        <taxon>Streptophyta</taxon>
        <taxon>Embryophyta</taxon>
        <taxon>Tracheophyta</taxon>
        <taxon>Spermatophyta</taxon>
        <taxon>Magnoliopsida</taxon>
        <taxon>eudicotyledons</taxon>
        <taxon>Gunneridae</taxon>
        <taxon>Pentapetalae</taxon>
        <taxon>rosids</taxon>
        <taxon>Vitales</taxon>
        <taxon>Vitaceae</taxon>
        <taxon>Viteae</taxon>
        <taxon>Vitis</taxon>
    </lineage>
</organism>